<dbReference type="Gene3D" id="3.40.50.1000">
    <property type="entry name" value="HAD superfamily/HAD-like"/>
    <property type="match status" value="2"/>
</dbReference>
<dbReference type="EC" id="3.1.3.-" evidence="1"/>
<dbReference type="PIRSF" id="PIRSF000915">
    <property type="entry name" value="PGP-type_phosphatase"/>
    <property type="match status" value="1"/>
</dbReference>
<dbReference type="KEGG" id="ahb:bsdtb5_10780"/>
<comment type="cofactor">
    <cofactor evidence="4">
        <name>Mg(2+)</name>
        <dbReference type="ChEBI" id="CHEBI:18420"/>
    </cofactor>
    <text evidence="4">Divalent metal ions. Mg(2+) is the most effective.</text>
</comment>
<evidence type="ECO:0000256" key="3">
    <source>
        <dbReference type="PIRSR" id="PIRSR000915-2"/>
    </source>
</evidence>
<dbReference type="NCBIfam" id="TIGR01460">
    <property type="entry name" value="HAD-SF-IIA"/>
    <property type="match status" value="1"/>
</dbReference>
<dbReference type="InterPro" id="IPR036412">
    <property type="entry name" value="HAD-like_sf"/>
</dbReference>
<comment type="function">
    <text evidence="1">Catalyzes the dephosphorylation of 2-6 carbon acid sugars in vitro.</text>
</comment>
<evidence type="ECO:0000256" key="4">
    <source>
        <dbReference type="PIRSR" id="PIRSR000915-3"/>
    </source>
</evidence>
<feature type="binding site" evidence="4">
    <location>
        <position position="19"/>
    </location>
    <ligand>
        <name>Mg(2+)</name>
        <dbReference type="ChEBI" id="CHEBI:18420"/>
    </ligand>
</feature>
<dbReference type="Proteomes" id="UP000595897">
    <property type="component" value="Chromosome"/>
</dbReference>
<protein>
    <recommendedName>
        <fullName evidence="1">Acid sugar phosphatase</fullName>
        <ecNumber evidence="1">3.1.3.-</ecNumber>
    </recommendedName>
</protein>
<dbReference type="GO" id="GO:0005737">
    <property type="term" value="C:cytoplasm"/>
    <property type="evidence" value="ECO:0007669"/>
    <property type="project" value="TreeGrafter"/>
</dbReference>
<keyword evidence="6" id="KW-1185">Reference proteome</keyword>
<feature type="active site" description="Nucleophile" evidence="2">
    <location>
        <position position="17"/>
    </location>
</feature>
<gene>
    <name evidence="5" type="ORF">bsdtb5_10780</name>
</gene>
<dbReference type="EMBL" id="AP024169">
    <property type="protein sequence ID" value="BCN29783.1"/>
    <property type="molecule type" value="Genomic_DNA"/>
</dbReference>
<dbReference type="Pfam" id="PF13242">
    <property type="entry name" value="Hydrolase_like"/>
    <property type="match status" value="1"/>
</dbReference>
<accession>A0A7R7ID90</accession>
<name>A0A7R7ID90_9FIRM</name>
<comment type="similarity">
    <text evidence="1">Belongs to the HAD-like hydrolase superfamily. NagD family.</text>
</comment>
<dbReference type="RefSeq" id="WP_330611948.1">
    <property type="nucleotide sequence ID" value="NZ_AP024169.1"/>
</dbReference>
<dbReference type="GO" id="GO:0016791">
    <property type="term" value="F:phosphatase activity"/>
    <property type="evidence" value="ECO:0007669"/>
    <property type="project" value="TreeGrafter"/>
</dbReference>
<dbReference type="PANTHER" id="PTHR19288:SF46">
    <property type="entry name" value="HALOACID DEHALOGENASE-LIKE HYDROLASE DOMAIN-CONTAINING PROTEIN 2"/>
    <property type="match status" value="1"/>
</dbReference>
<dbReference type="PANTHER" id="PTHR19288">
    <property type="entry name" value="4-NITROPHENYLPHOSPHATASE-RELATED"/>
    <property type="match status" value="1"/>
</dbReference>
<reference evidence="5 6" key="1">
    <citation type="submission" date="2020-11" db="EMBL/GenBank/DDBJ databases">
        <title>Draft genome sequencing of a Lachnospiraceae strain isolated from anoxic soil subjected to BSD treatment.</title>
        <authorList>
            <person name="Uek A."/>
            <person name="Tonouchi A."/>
        </authorList>
    </citation>
    <scope>NUCLEOTIDE SEQUENCE [LARGE SCALE GENOMIC DNA]</scope>
    <source>
        <strain evidence="5 6">TB5</strain>
    </source>
</reference>
<dbReference type="AlphaFoldDB" id="A0A7R7ID90"/>
<proteinExistence type="inferred from homology"/>
<dbReference type="InterPro" id="IPR006357">
    <property type="entry name" value="HAD-SF_hydro_IIA"/>
</dbReference>
<sequence length="270" mass="30762">MNNISCMPNNKKLYLLDIDGTIAFDNDLFDGTKEFMEEVKHQGGKYVFITNNSTKSIKDYMIKFTNLGIDVDETNFITSSYATALYLKENYKEELIFVLGTKSFIQELRDYGLTITEEIKPNIKVAVVGFDNELTYSKIQTICELLITRKIDYIATNPDYACPTSFGYVPDCGAICEFIEKAVKRMPIYVGKPNRLIVDMAMKATGYSREETLVIGDRLYTDIACGRNANVDTLVVFTGEAKLEDLEETEFKPSYYCDTIRDAYEHICTK</sequence>
<evidence type="ECO:0000313" key="5">
    <source>
        <dbReference type="EMBL" id="BCN29783.1"/>
    </source>
</evidence>
<organism evidence="5 6">
    <name type="scientific">Anaeromicropila herbilytica</name>
    <dbReference type="NCBI Taxonomy" id="2785025"/>
    <lineage>
        <taxon>Bacteria</taxon>
        <taxon>Bacillati</taxon>
        <taxon>Bacillota</taxon>
        <taxon>Clostridia</taxon>
        <taxon>Lachnospirales</taxon>
        <taxon>Lachnospiraceae</taxon>
        <taxon>Anaeromicropila</taxon>
    </lineage>
</organism>
<keyword evidence="1 4" id="KW-0460">Magnesium</keyword>
<dbReference type="SUPFAM" id="SSF56784">
    <property type="entry name" value="HAD-like"/>
    <property type="match status" value="1"/>
</dbReference>
<keyword evidence="1 4" id="KW-0479">Metal-binding</keyword>
<dbReference type="GO" id="GO:0046872">
    <property type="term" value="F:metal ion binding"/>
    <property type="evidence" value="ECO:0007669"/>
    <property type="project" value="UniProtKB-KW"/>
</dbReference>
<feature type="binding site" evidence="3">
    <location>
        <position position="192"/>
    </location>
    <ligand>
        <name>substrate</name>
    </ligand>
</feature>
<dbReference type="Pfam" id="PF13344">
    <property type="entry name" value="Hydrolase_6"/>
    <property type="match status" value="1"/>
</dbReference>
<dbReference type="InterPro" id="IPR023214">
    <property type="entry name" value="HAD_sf"/>
</dbReference>
<feature type="binding site" evidence="4">
    <location>
        <position position="217"/>
    </location>
    <ligand>
        <name>Mg(2+)</name>
        <dbReference type="ChEBI" id="CHEBI:18420"/>
    </ligand>
</feature>
<evidence type="ECO:0000256" key="1">
    <source>
        <dbReference type="PIRNR" id="PIRNR000915"/>
    </source>
</evidence>
<feature type="active site" description="Proton donor" evidence="2">
    <location>
        <position position="19"/>
    </location>
</feature>
<feature type="binding site" evidence="4">
    <location>
        <position position="17"/>
    </location>
    <ligand>
        <name>Mg(2+)</name>
        <dbReference type="ChEBI" id="CHEBI:18420"/>
    </ligand>
</feature>
<evidence type="ECO:0000256" key="2">
    <source>
        <dbReference type="PIRSR" id="PIRSR000915-1"/>
    </source>
</evidence>
<evidence type="ECO:0000313" key="6">
    <source>
        <dbReference type="Proteomes" id="UP000595897"/>
    </source>
</evidence>